<dbReference type="InterPro" id="IPR038194">
    <property type="entry name" value="DUF3861_sf"/>
</dbReference>
<dbReference type="AlphaFoldDB" id="A0A1H4GF54"/>
<evidence type="ECO:0000313" key="2">
    <source>
        <dbReference type="Proteomes" id="UP000199656"/>
    </source>
</evidence>
<evidence type="ECO:0000313" key="1">
    <source>
        <dbReference type="EMBL" id="SEB07528.1"/>
    </source>
</evidence>
<dbReference type="Proteomes" id="UP000199656">
    <property type="component" value="Unassembled WGS sequence"/>
</dbReference>
<evidence type="ECO:0008006" key="3">
    <source>
        <dbReference type="Google" id="ProtNLM"/>
    </source>
</evidence>
<reference evidence="2" key="1">
    <citation type="submission" date="2016-10" db="EMBL/GenBank/DDBJ databases">
        <authorList>
            <person name="Varghese N."/>
            <person name="Submissions S."/>
        </authorList>
    </citation>
    <scope>NUCLEOTIDE SEQUENCE [LARGE SCALE GENOMIC DNA]</scope>
    <source>
        <strain evidence="2">DSM 23920</strain>
    </source>
</reference>
<name>A0A1H4GF54_9BACT</name>
<dbReference type="InterPro" id="IPR024476">
    <property type="entry name" value="DUF3861"/>
</dbReference>
<dbReference type="STRING" id="408074.SAMN05660909_05195"/>
<keyword evidence="2" id="KW-1185">Reference proteome</keyword>
<dbReference type="OrthoDB" id="119700at2"/>
<organism evidence="1 2">
    <name type="scientific">Chitinophaga terrae</name>
    <name type="common">ex Kim and Jung 2007</name>
    <dbReference type="NCBI Taxonomy" id="408074"/>
    <lineage>
        <taxon>Bacteria</taxon>
        <taxon>Pseudomonadati</taxon>
        <taxon>Bacteroidota</taxon>
        <taxon>Chitinophagia</taxon>
        <taxon>Chitinophagales</taxon>
        <taxon>Chitinophagaceae</taxon>
        <taxon>Chitinophaga</taxon>
    </lineage>
</organism>
<dbReference type="Gene3D" id="3.10.20.850">
    <property type="entry name" value="Protein of unknown function DUF3861"/>
    <property type="match status" value="1"/>
</dbReference>
<proteinExistence type="predicted"/>
<gene>
    <name evidence="1" type="ORF">SAMN05660909_05195</name>
</gene>
<dbReference type="EMBL" id="FNRL01000037">
    <property type="protein sequence ID" value="SEB07528.1"/>
    <property type="molecule type" value="Genomic_DNA"/>
</dbReference>
<sequence length="100" mass="11539">MDKKAYNYQLTIKGLTDLQGQTFENEPLILEFQNHDDLFKILEIAKSSAIFENPNDNTEFFIGLKLFSEVLLRNRKTPNPVLKDLTETVGAFMMKLKKGK</sequence>
<dbReference type="RefSeq" id="WP_089765587.1">
    <property type="nucleotide sequence ID" value="NZ_BKAT01000060.1"/>
</dbReference>
<dbReference type="Pfam" id="PF12977">
    <property type="entry name" value="DUF3861"/>
    <property type="match status" value="1"/>
</dbReference>
<protein>
    <recommendedName>
        <fullName evidence="3">DUF3861 domain-containing protein</fullName>
    </recommendedName>
</protein>
<accession>A0A1H4GF54</accession>